<dbReference type="Pfam" id="PF10275">
    <property type="entry name" value="Peptidase_C65"/>
    <property type="match status" value="1"/>
</dbReference>
<protein>
    <submittedName>
        <fullName evidence="2">Uncharacterized protein</fullName>
    </submittedName>
</protein>
<dbReference type="InterPro" id="IPR019400">
    <property type="entry name" value="Peptidase_C65_otubain"/>
</dbReference>
<feature type="compositionally biased region" description="Basic and acidic residues" evidence="1">
    <location>
        <begin position="290"/>
        <end position="306"/>
    </location>
</feature>
<evidence type="ECO:0000256" key="1">
    <source>
        <dbReference type="SAM" id="MobiDB-lite"/>
    </source>
</evidence>
<gene>
    <name evidence="2" type="ORF">CTAYLR_002536</name>
</gene>
<keyword evidence="3" id="KW-1185">Reference proteome</keyword>
<comment type="caution">
    <text evidence="2">The sequence shown here is derived from an EMBL/GenBank/DDBJ whole genome shotgun (WGS) entry which is preliminary data.</text>
</comment>
<dbReference type="InterPro" id="IPR042467">
    <property type="entry name" value="Peptidase_C65_otubain_sub2"/>
</dbReference>
<dbReference type="SUPFAM" id="SSF54001">
    <property type="entry name" value="Cysteine proteinases"/>
    <property type="match status" value="1"/>
</dbReference>
<evidence type="ECO:0000313" key="2">
    <source>
        <dbReference type="EMBL" id="KAJ8604352.1"/>
    </source>
</evidence>
<reference evidence="2" key="1">
    <citation type="submission" date="2023-01" db="EMBL/GenBank/DDBJ databases">
        <title>Metagenome sequencing of chrysophaentin producing Chrysophaeum taylorii.</title>
        <authorList>
            <person name="Davison J."/>
            <person name="Bewley C."/>
        </authorList>
    </citation>
    <scope>NUCLEOTIDE SEQUENCE</scope>
    <source>
        <strain evidence="2">NIES-1699</strain>
    </source>
</reference>
<dbReference type="InterPro" id="IPR038765">
    <property type="entry name" value="Papain-like_cys_pep_sf"/>
</dbReference>
<feature type="region of interest" description="Disordered" evidence="1">
    <location>
        <begin position="226"/>
        <end position="306"/>
    </location>
</feature>
<proteinExistence type="predicted"/>
<dbReference type="Gene3D" id="1.20.1300.20">
    <property type="entry name" value="Peptidase C65 Otubain, subdomain 2"/>
    <property type="match status" value="1"/>
</dbReference>
<evidence type="ECO:0000313" key="3">
    <source>
        <dbReference type="Proteomes" id="UP001230188"/>
    </source>
</evidence>
<organism evidence="2 3">
    <name type="scientific">Chrysophaeum taylorii</name>
    <dbReference type="NCBI Taxonomy" id="2483200"/>
    <lineage>
        <taxon>Eukaryota</taxon>
        <taxon>Sar</taxon>
        <taxon>Stramenopiles</taxon>
        <taxon>Ochrophyta</taxon>
        <taxon>Pelagophyceae</taxon>
        <taxon>Pelagomonadales</taxon>
        <taxon>Pelagomonadaceae</taxon>
        <taxon>Chrysophaeum</taxon>
    </lineage>
</organism>
<feature type="compositionally biased region" description="Basic and acidic residues" evidence="1">
    <location>
        <begin position="226"/>
        <end position="235"/>
    </location>
</feature>
<feature type="compositionally biased region" description="Pro residues" evidence="1">
    <location>
        <begin position="273"/>
        <end position="289"/>
    </location>
</feature>
<accession>A0AAD7UGY6</accession>
<feature type="compositionally biased region" description="Pro residues" evidence="1">
    <location>
        <begin position="578"/>
        <end position="587"/>
    </location>
</feature>
<name>A0AAD7UGY6_9STRA</name>
<sequence length="653" mass="71793">MKARRFGVWRCPFHSRQRYRGILINVREGGEPWCLDVDARGALRMSRIRSRAGSLVEFALEDGLLYHVKRRSQNVAECCIEPAVSYVSRLVYPNNLVLGDIRSSRHWWKMDVRGQLVIDKASALTATRSGNVELISIVHLREPQVWQFVDRSVLLASGSDEICLSNDDDDPRLGSRPSAVANRNLLSSEKYGPVDDAYLKAVKESKAEEVERRQVEKAMAESLKLADEQARKAEPSSDAVLGPARQTTTRERESLSRALVVAPGYDKGDVNYRPPPPPPPPKEPSPPPPPRERGPAPAETRRPAIDERKGIDALVEYLGRYKRGVSSMVASLKANNFDEWRAVRGDGNCYYRSVAFGIVEALALSGRGAVLLSIRRRLERCDVSQIIDEFGASREEMEVDHAAFLDRLDAVSGGGLEPLGFELAIATEPRLDAALVRAARCVVADFVRDHATASMQTAKEDLLRAKAKILGDTSPRPDRGGDDDDLTVAIALGHFEDANDLCASPGYLRILTMGEDAEGLVCDLAILPSLLGGDCRTWAFFDQTVKLVVGDLRTPGGAPAVDIALNPGHYFILYAKQSPPPPPPPPVPRDDDDDDDDEDPERRLNPPLPLAGRRTPSAPPLEAMTEACVENMSVELRSQPRNDDNVTEGRANA</sequence>
<dbReference type="Proteomes" id="UP001230188">
    <property type="component" value="Unassembled WGS sequence"/>
</dbReference>
<dbReference type="AlphaFoldDB" id="A0AAD7UGY6"/>
<feature type="compositionally biased region" description="Acidic residues" evidence="1">
    <location>
        <begin position="590"/>
        <end position="599"/>
    </location>
</feature>
<dbReference type="EMBL" id="JAQMWT010000334">
    <property type="protein sequence ID" value="KAJ8604352.1"/>
    <property type="molecule type" value="Genomic_DNA"/>
</dbReference>
<feature type="region of interest" description="Disordered" evidence="1">
    <location>
        <begin position="574"/>
        <end position="653"/>
    </location>
</feature>